<evidence type="ECO:0000313" key="1">
    <source>
        <dbReference type="EMBL" id="RNA37328.1"/>
    </source>
</evidence>
<dbReference type="Proteomes" id="UP000276133">
    <property type="component" value="Unassembled WGS sequence"/>
</dbReference>
<dbReference type="AlphaFoldDB" id="A0A3M7SP80"/>
<comment type="caution">
    <text evidence="1">The sequence shown here is derived from an EMBL/GenBank/DDBJ whole genome shotgun (WGS) entry which is preliminary data.</text>
</comment>
<protein>
    <submittedName>
        <fullName evidence="1">Uncharacterized protein</fullName>
    </submittedName>
</protein>
<proteinExistence type="predicted"/>
<sequence length="195" mass="21674">MRTSGGGDRLHFDGRVQLVCLVDLRRHLRGVGGRARIEWIQTNGQMFELVFVQIGPSPQPRINDVRKALAAGHLQPSVQSARYSDTFCLHLALFLHSVHQSVHFVRLVLELFGQALNCPLGKLFVVRRLQVAHQTVHHAGPRLAGRVALGCARIAWRRPVLSGRRGENARADRLSVRASRLGVYAQAVRAVAHLV</sequence>
<organism evidence="1 2">
    <name type="scientific">Brachionus plicatilis</name>
    <name type="common">Marine rotifer</name>
    <name type="synonym">Brachionus muelleri</name>
    <dbReference type="NCBI Taxonomy" id="10195"/>
    <lineage>
        <taxon>Eukaryota</taxon>
        <taxon>Metazoa</taxon>
        <taxon>Spiralia</taxon>
        <taxon>Gnathifera</taxon>
        <taxon>Rotifera</taxon>
        <taxon>Eurotatoria</taxon>
        <taxon>Monogononta</taxon>
        <taxon>Pseudotrocha</taxon>
        <taxon>Ploima</taxon>
        <taxon>Brachionidae</taxon>
        <taxon>Brachionus</taxon>
    </lineage>
</organism>
<dbReference type="EMBL" id="REGN01001059">
    <property type="protein sequence ID" value="RNA37328.1"/>
    <property type="molecule type" value="Genomic_DNA"/>
</dbReference>
<accession>A0A3M7SP80</accession>
<keyword evidence="2" id="KW-1185">Reference proteome</keyword>
<gene>
    <name evidence="1" type="ORF">BpHYR1_012427</name>
</gene>
<name>A0A3M7SP80_BRAPC</name>
<reference evidence="1 2" key="1">
    <citation type="journal article" date="2018" name="Sci. Rep.">
        <title>Genomic signatures of local adaptation to the degree of environmental predictability in rotifers.</title>
        <authorList>
            <person name="Franch-Gras L."/>
            <person name="Hahn C."/>
            <person name="Garcia-Roger E.M."/>
            <person name="Carmona M.J."/>
            <person name="Serra M."/>
            <person name="Gomez A."/>
        </authorList>
    </citation>
    <scope>NUCLEOTIDE SEQUENCE [LARGE SCALE GENOMIC DNA]</scope>
    <source>
        <strain evidence="1">HYR1</strain>
    </source>
</reference>
<evidence type="ECO:0000313" key="2">
    <source>
        <dbReference type="Proteomes" id="UP000276133"/>
    </source>
</evidence>